<dbReference type="Proteomes" id="UP000237347">
    <property type="component" value="Unassembled WGS sequence"/>
</dbReference>
<sequence length="76" mass="8539">MYEFSTSLTTNCFSSIVNLKMMISASEIFSLAHIGNSLFTKEFLAQHSTSAVFGTLTPPKLSFMQFLMYIENLQNS</sequence>
<protein>
    <submittedName>
        <fullName evidence="1">Uncharacterized protein</fullName>
    </submittedName>
</protein>
<dbReference type="AlphaFoldDB" id="A0AAW0LFL5"/>
<accession>A0AAW0LFL5</accession>
<evidence type="ECO:0000313" key="2">
    <source>
        <dbReference type="Proteomes" id="UP000237347"/>
    </source>
</evidence>
<keyword evidence="2" id="KW-1185">Reference proteome</keyword>
<reference evidence="1 2" key="1">
    <citation type="journal article" date="2018" name="Sci. Data">
        <title>The draft genome sequence of cork oak.</title>
        <authorList>
            <person name="Ramos A.M."/>
            <person name="Usie A."/>
            <person name="Barbosa P."/>
            <person name="Barros P.M."/>
            <person name="Capote T."/>
            <person name="Chaves I."/>
            <person name="Simoes F."/>
            <person name="Abreu I."/>
            <person name="Carrasquinho I."/>
            <person name="Faro C."/>
            <person name="Guimaraes J.B."/>
            <person name="Mendonca D."/>
            <person name="Nobrega F."/>
            <person name="Rodrigues L."/>
            <person name="Saibo N.J.M."/>
            <person name="Varela M.C."/>
            <person name="Egas C."/>
            <person name="Matos J."/>
            <person name="Miguel C.M."/>
            <person name="Oliveira M.M."/>
            <person name="Ricardo C.P."/>
            <person name="Goncalves S."/>
        </authorList>
    </citation>
    <scope>NUCLEOTIDE SEQUENCE [LARGE SCALE GENOMIC DNA]</scope>
    <source>
        <strain evidence="2">cv. HL8</strain>
    </source>
</reference>
<comment type="caution">
    <text evidence="1">The sequence shown here is derived from an EMBL/GenBank/DDBJ whole genome shotgun (WGS) entry which is preliminary data.</text>
</comment>
<evidence type="ECO:0000313" key="1">
    <source>
        <dbReference type="EMBL" id="KAK7849739.1"/>
    </source>
</evidence>
<dbReference type="EMBL" id="PKMF04000109">
    <property type="protein sequence ID" value="KAK7849739.1"/>
    <property type="molecule type" value="Genomic_DNA"/>
</dbReference>
<gene>
    <name evidence="1" type="ORF">CFP56_002438</name>
</gene>
<proteinExistence type="predicted"/>
<organism evidence="1 2">
    <name type="scientific">Quercus suber</name>
    <name type="common">Cork oak</name>
    <dbReference type="NCBI Taxonomy" id="58331"/>
    <lineage>
        <taxon>Eukaryota</taxon>
        <taxon>Viridiplantae</taxon>
        <taxon>Streptophyta</taxon>
        <taxon>Embryophyta</taxon>
        <taxon>Tracheophyta</taxon>
        <taxon>Spermatophyta</taxon>
        <taxon>Magnoliopsida</taxon>
        <taxon>eudicotyledons</taxon>
        <taxon>Gunneridae</taxon>
        <taxon>Pentapetalae</taxon>
        <taxon>rosids</taxon>
        <taxon>fabids</taxon>
        <taxon>Fagales</taxon>
        <taxon>Fagaceae</taxon>
        <taxon>Quercus</taxon>
    </lineage>
</organism>
<name>A0AAW0LFL5_QUESU</name>